<comment type="caution">
    <text evidence="2">The sequence shown here is derived from an EMBL/GenBank/DDBJ whole genome shotgun (WGS) entry which is preliminary data.</text>
</comment>
<protein>
    <submittedName>
        <fullName evidence="2">Uncharacterized protein</fullName>
    </submittedName>
</protein>
<name>A0A1J9P239_9EURO</name>
<evidence type="ECO:0000313" key="3">
    <source>
        <dbReference type="Proteomes" id="UP000242791"/>
    </source>
</evidence>
<evidence type="ECO:0000313" key="2">
    <source>
        <dbReference type="EMBL" id="OJD10246.1"/>
    </source>
</evidence>
<dbReference type="Proteomes" id="UP000242791">
    <property type="component" value="Unassembled WGS sequence"/>
</dbReference>
<dbReference type="VEuPathDB" id="FungiDB:ACJ73_09871"/>
<keyword evidence="3" id="KW-1185">Reference proteome</keyword>
<feature type="region of interest" description="Disordered" evidence="1">
    <location>
        <begin position="108"/>
        <end position="127"/>
    </location>
</feature>
<feature type="compositionally biased region" description="Basic and acidic residues" evidence="1">
    <location>
        <begin position="108"/>
        <end position="117"/>
    </location>
</feature>
<gene>
    <name evidence="2" type="ORF">ACJ73_09871</name>
</gene>
<reference evidence="2 3" key="1">
    <citation type="submission" date="2015-08" db="EMBL/GenBank/DDBJ databases">
        <title>Emmonsia species relationships and genome sequence.</title>
        <authorList>
            <person name="Cuomo C.A."/>
            <person name="Schwartz I.S."/>
            <person name="Kenyon C."/>
            <person name="De Hoog G.S."/>
            <person name="Govender N.P."/>
            <person name="Botha A."/>
            <person name="Moreno L."/>
            <person name="De Vries M."/>
            <person name="Munoz J.F."/>
            <person name="Stielow J.B."/>
        </authorList>
    </citation>
    <scope>NUCLEOTIDE SEQUENCE [LARGE SCALE GENOMIC DNA]</scope>
    <source>
        <strain evidence="2 3">EI222</strain>
    </source>
</reference>
<dbReference type="OrthoDB" id="4198568at2759"/>
<dbReference type="EMBL" id="LGTZ01003081">
    <property type="protein sequence ID" value="OJD10246.1"/>
    <property type="molecule type" value="Genomic_DNA"/>
</dbReference>
<proteinExistence type="predicted"/>
<sequence>MAKKDTGLRFLRNLKSGVPLYLRMEDEGGAWRRPGIFDESYFSEGVGKRIDDEFPKHSAQVEGKYGSSIGMAIIEDGFHESDNDKVSHSRVTYQDKDGKHLTRRHVAEKLEEQKEGRGSSLGLMIPY</sequence>
<accession>A0A1J9P239</accession>
<evidence type="ECO:0000256" key="1">
    <source>
        <dbReference type="SAM" id="MobiDB-lite"/>
    </source>
</evidence>
<dbReference type="AlphaFoldDB" id="A0A1J9P239"/>
<organism evidence="2 3">
    <name type="scientific">Blastomyces percursus</name>
    <dbReference type="NCBI Taxonomy" id="1658174"/>
    <lineage>
        <taxon>Eukaryota</taxon>
        <taxon>Fungi</taxon>
        <taxon>Dikarya</taxon>
        <taxon>Ascomycota</taxon>
        <taxon>Pezizomycotina</taxon>
        <taxon>Eurotiomycetes</taxon>
        <taxon>Eurotiomycetidae</taxon>
        <taxon>Onygenales</taxon>
        <taxon>Ajellomycetaceae</taxon>
        <taxon>Blastomyces</taxon>
    </lineage>
</organism>